<dbReference type="Proteomes" id="UP000202440">
    <property type="component" value="Chromosome"/>
</dbReference>
<organism evidence="3 4">
    <name type="scientific">Bacterioplanes sanyensis</name>
    <dbReference type="NCBI Taxonomy" id="1249553"/>
    <lineage>
        <taxon>Bacteria</taxon>
        <taxon>Pseudomonadati</taxon>
        <taxon>Pseudomonadota</taxon>
        <taxon>Gammaproteobacteria</taxon>
        <taxon>Oceanospirillales</taxon>
        <taxon>Oceanospirillaceae</taxon>
        <taxon>Bacterioplanes</taxon>
    </lineage>
</organism>
<accession>A0A222FHS5</accession>
<keyword evidence="2" id="KW-0732">Signal</keyword>
<gene>
    <name evidence="3" type="ORF">CHH28_05305</name>
</gene>
<feature type="chain" id="PRO_5012894750" description="Zinc resistance-associated protein" evidence="2">
    <location>
        <begin position="25"/>
        <end position="173"/>
    </location>
</feature>
<dbReference type="KEGG" id="bsan:CHH28_05305"/>
<proteinExistence type="predicted"/>
<keyword evidence="1" id="KW-0175">Coiled coil</keyword>
<evidence type="ECO:0000256" key="2">
    <source>
        <dbReference type="SAM" id="SignalP"/>
    </source>
</evidence>
<dbReference type="AlphaFoldDB" id="A0A222FHS5"/>
<dbReference type="EMBL" id="CP022530">
    <property type="protein sequence ID" value="ASP38136.1"/>
    <property type="molecule type" value="Genomic_DNA"/>
</dbReference>
<protein>
    <recommendedName>
        <fullName evidence="5">Zinc resistance-associated protein</fullName>
    </recommendedName>
</protein>
<evidence type="ECO:0000256" key="1">
    <source>
        <dbReference type="SAM" id="Coils"/>
    </source>
</evidence>
<evidence type="ECO:0000313" key="3">
    <source>
        <dbReference type="EMBL" id="ASP38136.1"/>
    </source>
</evidence>
<sequence length="173" mass="20240">MIVCSLKSAVFAASMAVATPAALAFQGQHREMDWATTLNMTAWQQTQLERIESQYHGVNRETRAELYQQMRDLLTAEQRQRADQLLQQRYQAVAEQRVQHLSDRLALSPQQIERLRNAQLASVSWPPTLAQRSEQRRLLEQQLAELLSDEQRAQWQQLQQRQAQRFEQLRSVQ</sequence>
<feature type="signal peptide" evidence="2">
    <location>
        <begin position="1"/>
        <end position="24"/>
    </location>
</feature>
<name>A0A222FHS5_9GAMM</name>
<dbReference type="RefSeq" id="WP_094059335.1">
    <property type="nucleotide sequence ID" value="NZ_CP022530.1"/>
</dbReference>
<feature type="coiled-coil region" evidence="1">
    <location>
        <begin position="129"/>
        <end position="156"/>
    </location>
</feature>
<keyword evidence="4" id="KW-1185">Reference proteome</keyword>
<evidence type="ECO:0000313" key="4">
    <source>
        <dbReference type="Proteomes" id="UP000202440"/>
    </source>
</evidence>
<reference evidence="3 4" key="1">
    <citation type="submission" date="2017-07" db="EMBL/GenBank/DDBJ databases">
        <title>Annotated genome sequence of Bacterioplanes sanyensis isolated from Red Sea.</title>
        <authorList>
            <person name="Rehman Z.U."/>
        </authorList>
    </citation>
    <scope>NUCLEOTIDE SEQUENCE [LARGE SCALE GENOMIC DNA]</scope>
    <source>
        <strain evidence="3 4">NV9</strain>
    </source>
</reference>
<evidence type="ECO:0008006" key="5">
    <source>
        <dbReference type="Google" id="ProtNLM"/>
    </source>
</evidence>